<dbReference type="GO" id="GO:0042802">
    <property type="term" value="F:identical protein binding"/>
    <property type="evidence" value="ECO:0007669"/>
    <property type="project" value="TreeGrafter"/>
</dbReference>
<keyword evidence="5" id="KW-0067">ATP-binding</keyword>
<dbReference type="SMART" id="SM00387">
    <property type="entry name" value="HATPase_c"/>
    <property type="match status" value="1"/>
</dbReference>
<dbReference type="RefSeq" id="WP_122921931.1">
    <property type="nucleotide sequence ID" value="NZ_RHHU01000002.1"/>
</dbReference>
<evidence type="ECO:0000256" key="5">
    <source>
        <dbReference type="ARBA" id="ARBA00022840"/>
    </source>
</evidence>
<dbReference type="InterPro" id="IPR005467">
    <property type="entry name" value="His_kinase_dom"/>
</dbReference>
<evidence type="ECO:0000256" key="3">
    <source>
        <dbReference type="ARBA" id="ARBA00022741"/>
    </source>
</evidence>
<evidence type="ECO:0000256" key="1">
    <source>
        <dbReference type="ARBA" id="ARBA00022553"/>
    </source>
</evidence>
<evidence type="ECO:0000259" key="8">
    <source>
        <dbReference type="PROSITE" id="PS50109"/>
    </source>
</evidence>
<keyword evidence="3" id="KW-0547">Nucleotide-binding</keyword>
<evidence type="ECO:0000256" key="2">
    <source>
        <dbReference type="ARBA" id="ARBA00022679"/>
    </source>
</evidence>
<dbReference type="EMBL" id="RHHU01000002">
    <property type="protein sequence ID" value="RNB90058.1"/>
    <property type="molecule type" value="Genomic_DNA"/>
</dbReference>
<proteinExistence type="predicted"/>
<name>A0A3M8DPL3_9BACL</name>
<dbReference type="Proteomes" id="UP000269573">
    <property type="component" value="Unassembled WGS sequence"/>
</dbReference>
<dbReference type="SUPFAM" id="SSF55890">
    <property type="entry name" value="Sporulation response regulatory protein Spo0B"/>
    <property type="match status" value="1"/>
</dbReference>
<evidence type="ECO:0000256" key="7">
    <source>
        <dbReference type="SAM" id="Phobius"/>
    </source>
</evidence>
<feature type="transmembrane region" description="Helical" evidence="7">
    <location>
        <begin position="128"/>
        <end position="148"/>
    </location>
</feature>
<feature type="transmembrane region" description="Helical" evidence="7">
    <location>
        <begin position="85"/>
        <end position="107"/>
    </location>
</feature>
<dbReference type="Gene3D" id="1.10.287.130">
    <property type="match status" value="1"/>
</dbReference>
<organism evidence="9 10">
    <name type="scientific">Brevibacillus nitrificans</name>
    <dbReference type="NCBI Taxonomy" id="651560"/>
    <lineage>
        <taxon>Bacteria</taxon>
        <taxon>Bacillati</taxon>
        <taxon>Bacillota</taxon>
        <taxon>Bacilli</taxon>
        <taxon>Bacillales</taxon>
        <taxon>Paenibacillaceae</taxon>
        <taxon>Brevibacillus</taxon>
    </lineage>
</organism>
<dbReference type="GO" id="GO:0005524">
    <property type="term" value="F:ATP binding"/>
    <property type="evidence" value="ECO:0007669"/>
    <property type="project" value="UniProtKB-KW"/>
</dbReference>
<feature type="transmembrane region" description="Helical" evidence="7">
    <location>
        <begin position="160"/>
        <end position="180"/>
    </location>
</feature>
<evidence type="ECO:0000313" key="10">
    <source>
        <dbReference type="Proteomes" id="UP000269573"/>
    </source>
</evidence>
<dbReference type="Pfam" id="PF14689">
    <property type="entry name" value="SPOB_a"/>
    <property type="match status" value="1"/>
</dbReference>
<evidence type="ECO:0000256" key="6">
    <source>
        <dbReference type="ARBA" id="ARBA00023012"/>
    </source>
</evidence>
<feature type="transmembrane region" description="Helical" evidence="7">
    <location>
        <begin position="201"/>
        <end position="222"/>
    </location>
</feature>
<feature type="transmembrane region" description="Helical" evidence="7">
    <location>
        <begin position="7"/>
        <end position="26"/>
    </location>
</feature>
<dbReference type="SUPFAM" id="SSF55874">
    <property type="entry name" value="ATPase domain of HSP90 chaperone/DNA topoisomerase II/histidine kinase"/>
    <property type="match status" value="1"/>
</dbReference>
<protein>
    <submittedName>
        <fullName evidence="9">GHKL domain-containing protein</fullName>
    </submittedName>
</protein>
<comment type="caution">
    <text evidence="9">The sequence shown here is derived from an EMBL/GenBank/DDBJ whole genome shotgun (WGS) entry which is preliminary data.</text>
</comment>
<sequence length="447" mass="51403">MDFILRFILVDIPEAFLLLTIALALFNHSVFEKWKAALSFAIIVSIPGEVLSYLDVAYQPKILIMYVVYVLTMLVLFRYNILKSVFMGMVAICSLLLSESFVIMVYNSQHIYMEQMFSSTMLTITIRSFYLGNFLLVALCLRILKFDITRLLPQNRYNRYLFLLVLVGSIEFLLILFLNTSFILRENNSRFMIMYSLTSQMIIQILILALFIIIVILFRIYLNLTINRVEEETGTPYLNSIHDLVTAIRSIKHDSLNHYTAINGFLKKGYVDLAKEYVEQLLQETVSGEKKMDTSSQVLENIKNPAVSSLLQSKMEVCFAERISLSMNIKTVNQFSQIKTYDLIKVLGNLFDNAIRATSYELEENRFIRVEWGQSENEHYLVIENSGPTIPKDKLSGIFQSDYTTKKDGDGGLGLVIVKTVTDRYGGKIHVYSEDGVTRFRISFLAR</sequence>
<dbReference type="InterPro" id="IPR016120">
    <property type="entry name" value="Sig_transdc_His_kin_SpoOB"/>
</dbReference>
<dbReference type="Pfam" id="PF02518">
    <property type="entry name" value="HATPase_c"/>
    <property type="match status" value="1"/>
</dbReference>
<evidence type="ECO:0000313" key="9">
    <source>
        <dbReference type="EMBL" id="RNB90058.1"/>
    </source>
</evidence>
<dbReference type="PANTHER" id="PTHR40448">
    <property type="entry name" value="TWO-COMPONENT SENSOR HISTIDINE KINASE"/>
    <property type="match status" value="1"/>
</dbReference>
<dbReference type="PANTHER" id="PTHR40448:SF1">
    <property type="entry name" value="TWO-COMPONENT SENSOR HISTIDINE KINASE"/>
    <property type="match status" value="1"/>
</dbReference>
<gene>
    <name evidence="9" type="ORF">EDM59_01015</name>
</gene>
<feature type="domain" description="Histidine kinase" evidence="8">
    <location>
        <begin position="239"/>
        <end position="447"/>
    </location>
</feature>
<dbReference type="PROSITE" id="PS50109">
    <property type="entry name" value="HIS_KIN"/>
    <property type="match status" value="1"/>
</dbReference>
<evidence type="ECO:0000256" key="4">
    <source>
        <dbReference type="ARBA" id="ARBA00022777"/>
    </source>
</evidence>
<dbReference type="GO" id="GO:0000155">
    <property type="term" value="F:phosphorelay sensor kinase activity"/>
    <property type="evidence" value="ECO:0007669"/>
    <property type="project" value="InterPro"/>
</dbReference>
<dbReference type="InterPro" id="IPR036890">
    <property type="entry name" value="HATPase_C_sf"/>
</dbReference>
<keyword evidence="7" id="KW-0812">Transmembrane</keyword>
<keyword evidence="2" id="KW-0808">Transferase</keyword>
<dbReference type="InterPro" id="IPR003594">
    <property type="entry name" value="HATPase_dom"/>
</dbReference>
<reference evidence="9 10" key="1">
    <citation type="submission" date="2018-10" db="EMBL/GenBank/DDBJ databases">
        <title>Phylogenomics of Brevibacillus.</title>
        <authorList>
            <person name="Dunlap C."/>
        </authorList>
    </citation>
    <scope>NUCLEOTIDE SEQUENCE [LARGE SCALE GENOMIC DNA]</scope>
    <source>
        <strain evidence="9 10">JCM 15774</strain>
    </source>
</reference>
<keyword evidence="6" id="KW-0902">Two-component regulatory system</keyword>
<dbReference type="Gene3D" id="3.30.565.10">
    <property type="entry name" value="Histidine kinase-like ATPase, C-terminal domain"/>
    <property type="match status" value="1"/>
</dbReference>
<keyword evidence="1" id="KW-0597">Phosphoprotein</keyword>
<keyword evidence="7" id="KW-0472">Membrane</keyword>
<feature type="transmembrane region" description="Helical" evidence="7">
    <location>
        <begin position="63"/>
        <end position="79"/>
    </location>
</feature>
<keyword evidence="4" id="KW-0418">Kinase</keyword>
<dbReference type="AlphaFoldDB" id="A0A3M8DPL3"/>
<dbReference type="InterPro" id="IPR039506">
    <property type="entry name" value="SPOB_a"/>
</dbReference>
<keyword evidence="7" id="KW-1133">Transmembrane helix</keyword>
<accession>A0A3M8DPL3</accession>
<keyword evidence="10" id="KW-1185">Reference proteome</keyword>